<dbReference type="EMBL" id="JAYKLX010000006">
    <property type="protein sequence ID" value="MEB3346371.1"/>
    <property type="molecule type" value="Genomic_DNA"/>
</dbReference>
<name>A0ABU5ZWY4_9FLAO</name>
<sequence>MKKIIYSLLCLCALVWLFNSCASDDGGEAGNPDSGQDGSLSSNKEILAFNFIVEGEEYIVNYEGNMLTVELPALTDVTELAPEITISDKATIKPEVGVFQDFTNTVTYTVTAEDGTTKDYLVTVSLQDPSASNEIISFSFTNLAEGQASYTTYNRDPTDIDSLVYDVPYLSPLKELTSDIFIPDGATIAPASGETLDYRQPVKYTVTAQNGDQKEYLIFVENDLEEVKIEGFTGDSFIDKKPGDFISFNVNVVNPIQDSVKVSLFDYVAQSKVSLQVQSIENIDFRTNTITAQLPDTYTNSNYRLDVSIEHDNSDESDGFLLDKGIPNFVHVNADFKNPEYVSVENLLSPGNGFDAAIYIEKSRIDMYKFYLKQNGNEYLLDHRGHSAHFPEIYFNMISDLAAQGASTGSNYQFVIEIDGMKYEFPFINDKKEAIEVIPAGPPVITSINKNAVTKGETITISGENLHFETSNYDGTAHVSYLSLRHPSNAWLTFSIAGTSTSSNQITFTIPESVQSETYTISYQNNLGETVSVDPMVQTLTVNQPASEHPTLSITKAVLYLNDAKPLHKQVLVSFSNTIESSTTEDFVLESGAYEVSNYIINPSSVLSGQLSDEKANRVSNFSDGSIVVDGYKMYFTLTVEN</sequence>
<dbReference type="Proteomes" id="UP001327027">
    <property type="component" value="Unassembled WGS sequence"/>
</dbReference>
<keyword evidence="1" id="KW-0732">Signal</keyword>
<evidence type="ECO:0000256" key="1">
    <source>
        <dbReference type="SAM" id="SignalP"/>
    </source>
</evidence>
<dbReference type="InterPro" id="IPR013783">
    <property type="entry name" value="Ig-like_fold"/>
</dbReference>
<reference evidence="3 4" key="1">
    <citation type="journal article" date="2013" name="Int. J. Syst. Evol. Microbiol.">
        <title>Aquimarina gracilis sp. nov., isolated from the gut microflora of a mussel, Mytilus coruscus, and emended description of Aquimarina spongiae.</title>
        <authorList>
            <person name="Park S.C."/>
            <person name="Choe H.N."/>
            <person name="Baik K.S."/>
            <person name="Seong C.N."/>
        </authorList>
    </citation>
    <scope>NUCLEOTIDE SEQUENCE [LARGE SCALE GENOMIC DNA]</scope>
    <source>
        <strain evidence="3 4">PSC32</strain>
    </source>
</reference>
<dbReference type="Gene3D" id="2.60.40.10">
    <property type="entry name" value="Immunoglobulins"/>
    <property type="match status" value="1"/>
</dbReference>
<evidence type="ECO:0000259" key="2">
    <source>
        <dbReference type="Pfam" id="PF01833"/>
    </source>
</evidence>
<feature type="domain" description="IPT/TIG" evidence="2">
    <location>
        <begin position="443"/>
        <end position="527"/>
    </location>
</feature>
<dbReference type="RefSeq" id="WP_324180401.1">
    <property type="nucleotide sequence ID" value="NZ_BAABAW010000006.1"/>
</dbReference>
<accession>A0ABU5ZWY4</accession>
<gene>
    <name evidence="3" type="ORF">U6A24_12915</name>
</gene>
<protein>
    <submittedName>
        <fullName evidence="3">DUF5018 domain-containing protein</fullName>
    </submittedName>
</protein>
<evidence type="ECO:0000313" key="3">
    <source>
        <dbReference type="EMBL" id="MEB3346371.1"/>
    </source>
</evidence>
<proteinExistence type="predicted"/>
<feature type="signal peptide" evidence="1">
    <location>
        <begin position="1"/>
        <end position="22"/>
    </location>
</feature>
<feature type="chain" id="PRO_5046630228" evidence="1">
    <location>
        <begin position="23"/>
        <end position="642"/>
    </location>
</feature>
<evidence type="ECO:0000313" key="4">
    <source>
        <dbReference type="Proteomes" id="UP001327027"/>
    </source>
</evidence>
<organism evidence="3 4">
    <name type="scientific">Aquimarina gracilis</name>
    <dbReference type="NCBI Taxonomy" id="874422"/>
    <lineage>
        <taxon>Bacteria</taxon>
        <taxon>Pseudomonadati</taxon>
        <taxon>Bacteroidota</taxon>
        <taxon>Flavobacteriia</taxon>
        <taxon>Flavobacteriales</taxon>
        <taxon>Flavobacteriaceae</taxon>
        <taxon>Aquimarina</taxon>
    </lineage>
</organism>
<dbReference type="InterPro" id="IPR002909">
    <property type="entry name" value="IPT_dom"/>
</dbReference>
<dbReference type="Gene3D" id="2.60.40.2340">
    <property type="match status" value="2"/>
</dbReference>
<comment type="caution">
    <text evidence="3">The sequence shown here is derived from an EMBL/GenBank/DDBJ whole genome shotgun (WGS) entry which is preliminary data.</text>
</comment>
<dbReference type="Pfam" id="PF01833">
    <property type="entry name" value="TIG"/>
    <property type="match status" value="1"/>
</dbReference>
<keyword evidence="4" id="KW-1185">Reference proteome</keyword>